<evidence type="ECO:0000313" key="1">
    <source>
        <dbReference type="EMBL" id="MBX68341.1"/>
    </source>
</evidence>
<dbReference type="AlphaFoldDB" id="A0A2P2QN57"/>
<reference evidence="1" key="1">
    <citation type="submission" date="2018-02" db="EMBL/GenBank/DDBJ databases">
        <title>Rhizophora mucronata_Transcriptome.</title>
        <authorList>
            <person name="Meera S.P."/>
            <person name="Sreeshan A."/>
            <person name="Augustine A."/>
        </authorList>
    </citation>
    <scope>NUCLEOTIDE SEQUENCE</scope>
    <source>
        <tissue evidence="1">Leaf</tissue>
    </source>
</reference>
<name>A0A2P2QN57_RHIMU</name>
<sequence length="21" mass="2446">MALVIIRGKLSLHKIYQTFDV</sequence>
<accession>A0A2P2QN57</accession>
<protein>
    <submittedName>
        <fullName evidence="1">Uncharacterized protein</fullName>
    </submittedName>
</protein>
<dbReference type="EMBL" id="GGEC01087857">
    <property type="protein sequence ID" value="MBX68341.1"/>
    <property type="molecule type" value="Transcribed_RNA"/>
</dbReference>
<proteinExistence type="predicted"/>
<organism evidence="1">
    <name type="scientific">Rhizophora mucronata</name>
    <name type="common">Asiatic mangrove</name>
    <dbReference type="NCBI Taxonomy" id="61149"/>
    <lineage>
        <taxon>Eukaryota</taxon>
        <taxon>Viridiplantae</taxon>
        <taxon>Streptophyta</taxon>
        <taxon>Embryophyta</taxon>
        <taxon>Tracheophyta</taxon>
        <taxon>Spermatophyta</taxon>
        <taxon>Magnoliopsida</taxon>
        <taxon>eudicotyledons</taxon>
        <taxon>Gunneridae</taxon>
        <taxon>Pentapetalae</taxon>
        <taxon>rosids</taxon>
        <taxon>fabids</taxon>
        <taxon>Malpighiales</taxon>
        <taxon>Rhizophoraceae</taxon>
        <taxon>Rhizophora</taxon>
    </lineage>
</organism>